<feature type="region of interest" description="Disordered" evidence="1">
    <location>
        <begin position="221"/>
        <end position="243"/>
    </location>
</feature>
<dbReference type="EMBL" id="BGZK01005335">
    <property type="protein sequence ID" value="GBP13594.1"/>
    <property type="molecule type" value="Genomic_DNA"/>
</dbReference>
<organism evidence="2 3">
    <name type="scientific">Eumeta variegata</name>
    <name type="common">Bagworm moth</name>
    <name type="synonym">Eumeta japonica</name>
    <dbReference type="NCBI Taxonomy" id="151549"/>
    <lineage>
        <taxon>Eukaryota</taxon>
        <taxon>Metazoa</taxon>
        <taxon>Ecdysozoa</taxon>
        <taxon>Arthropoda</taxon>
        <taxon>Hexapoda</taxon>
        <taxon>Insecta</taxon>
        <taxon>Pterygota</taxon>
        <taxon>Neoptera</taxon>
        <taxon>Endopterygota</taxon>
        <taxon>Lepidoptera</taxon>
        <taxon>Glossata</taxon>
        <taxon>Ditrysia</taxon>
        <taxon>Tineoidea</taxon>
        <taxon>Psychidae</taxon>
        <taxon>Oiketicinae</taxon>
        <taxon>Eumeta</taxon>
    </lineage>
</organism>
<evidence type="ECO:0000313" key="2">
    <source>
        <dbReference type="EMBL" id="GBP13594.1"/>
    </source>
</evidence>
<evidence type="ECO:0000256" key="1">
    <source>
        <dbReference type="SAM" id="MobiDB-lite"/>
    </source>
</evidence>
<proteinExistence type="predicted"/>
<dbReference type="OrthoDB" id="8017340at2759"/>
<sequence length="243" mass="28400">MPSHGFMPMKKLIINIFCRHKLYNLSALDYGYYQRIQSLQCHLIRNILLEIYYFSSTSPHGSRGQGTVDDSSIVQNVDAKQHTTKPEDDILGIPGLRFPHEEMPSRQNSFLEPPRIPLMIPQAPQIPPEYFDDPVLRTFYNIDQHHHHHHSCWITIPLYNAPYNEQTIDGGQGQNIKCVPMYEHTESNLNKESYRSESDDDTEITLGDNKTKTIDTQAEKFSKTSQTLQKKSFCRRRHYHKRR</sequence>
<dbReference type="Proteomes" id="UP000299102">
    <property type="component" value="Unassembled WGS sequence"/>
</dbReference>
<feature type="compositionally biased region" description="Basic residues" evidence="1">
    <location>
        <begin position="232"/>
        <end position="243"/>
    </location>
</feature>
<evidence type="ECO:0000313" key="3">
    <source>
        <dbReference type="Proteomes" id="UP000299102"/>
    </source>
</evidence>
<gene>
    <name evidence="2" type="ORF">EVAR_101531_1</name>
</gene>
<feature type="region of interest" description="Disordered" evidence="1">
    <location>
        <begin position="188"/>
        <end position="209"/>
    </location>
</feature>
<name>A0A4C1THI8_EUMVA</name>
<comment type="caution">
    <text evidence="2">The sequence shown here is derived from an EMBL/GenBank/DDBJ whole genome shotgun (WGS) entry which is preliminary data.</text>
</comment>
<keyword evidence="3" id="KW-1185">Reference proteome</keyword>
<reference evidence="2 3" key="1">
    <citation type="journal article" date="2019" name="Commun. Biol.">
        <title>The bagworm genome reveals a unique fibroin gene that provides high tensile strength.</title>
        <authorList>
            <person name="Kono N."/>
            <person name="Nakamura H."/>
            <person name="Ohtoshi R."/>
            <person name="Tomita M."/>
            <person name="Numata K."/>
            <person name="Arakawa K."/>
        </authorList>
    </citation>
    <scope>NUCLEOTIDE SEQUENCE [LARGE SCALE GENOMIC DNA]</scope>
</reference>
<dbReference type="AlphaFoldDB" id="A0A4C1THI8"/>
<protein>
    <submittedName>
        <fullName evidence="2">Uncharacterized protein</fullName>
    </submittedName>
</protein>
<accession>A0A4C1THI8</accession>